<dbReference type="STRING" id="153721.MYP_4973"/>
<evidence type="ECO:0000256" key="5">
    <source>
        <dbReference type="ARBA" id="ARBA00022692"/>
    </source>
</evidence>
<dbReference type="PANTHER" id="PTHR30026:SF20">
    <property type="entry name" value="OUTER MEMBRANE PROTEIN TOLC"/>
    <property type="match status" value="1"/>
</dbReference>
<sequence>MKKNRFLIGFLLLITSGSFAQESFTLKSAIEYGLQNNLKMGKAFNEKDRANQREKEAFSSYLPQVNGTVTLDDNIKRQAMVFPANPLMPEGATVRMGTQFNTGAVIQLDQTIFDQAAMLGIKAARPNKAMADLKYQQSEESIIYDVSYSYYQVFVFKQYLNLQLENKKKQEQLLAIAKLQLDKGVIKKNDYNKILVTLNNTLSQLSLAEQNLELANSRLKNVMGLPLDQEIVLADTAILKSNVRLAKESEFDARNRTDFKLQQTQIIFHDLDARRIRGTGLPRLTAYARYGVQAMGNDFQESFNRKFDYSSIGLKLSVPLFDGLKRNAQYKQARIDMKNAQADLLLNERSYQVEYSNAKVQLNKSASSLENNESNLKLAEEVYQTTTLEYQRGVAGLSDLLNAEYSYKDAQVNYINSLLNYYTSQLDIEKSSGTLKNFASNL</sequence>
<keyword evidence="6" id="KW-0472">Membrane</keyword>
<reference evidence="9 10" key="1">
    <citation type="submission" date="2014-09" db="EMBL/GenBank/DDBJ databases">
        <title>Sporocytophaga myxococcoides PG-01 genome sequencing.</title>
        <authorList>
            <person name="Liu L."/>
            <person name="Gao P.J."/>
            <person name="Chen G.J."/>
            <person name="Wang L.S."/>
        </authorList>
    </citation>
    <scope>NUCLEOTIDE SEQUENCE [LARGE SCALE GENOMIC DNA]</scope>
    <source>
        <strain evidence="9 10">PG-01</strain>
    </source>
</reference>
<dbReference type="GO" id="GO:0009279">
    <property type="term" value="C:cell outer membrane"/>
    <property type="evidence" value="ECO:0007669"/>
    <property type="project" value="UniProtKB-SubCell"/>
</dbReference>
<evidence type="ECO:0000256" key="8">
    <source>
        <dbReference type="SAM" id="SignalP"/>
    </source>
</evidence>
<evidence type="ECO:0000256" key="7">
    <source>
        <dbReference type="ARBA" id="ARBA00023237"/>
    </source>
</evidence>
<dbReference type="Proteomes" id="UP000030185">
    <property type="component" value="Unassembled WGS sequence"/>
</dbReference>
<proteinExistence type="inferred from homology"/>
<comment type="caution">
    <text evidence="9">The sequence shown here is derived from an EMBL/GenBank/DDBJ whole genome shotgun (WGS) entry which is preliminary data.</text>
</comment>
<comment type="similarity">
    <text evidence="2">Belongs to the outer membrane factor (OMF) (TC 1.B.17) family.</text>
</comment>
<dbReference type="GO" id="GO:0015562">
    <property type="term" value="F:efflux transmembrane transporter activity"/>
    <property type="evidence" value="ECO:0007669"/>
    <property type="project" value="InterPro"/>
</dbReference>
<dbReference type="eggNOG" id="COG1538">
    <property type="taxonomic scope" value="Bacteria"/>
</dbReference>
<organism evidence="9 10">
    <name type="scientific">Sporocytophaga myxococcoides</name>
    <dbReference type="NCBI Taxonomy" id="153721"/>
    <lineage>
        <taxon>Bacteria</taxon>
        <taxon>Pseudomonadati</taxon>
        <taxon>Bacteroidota</taxon>
        <taxon>Cytophagia</taxon>
        <taxon>Cytophagales</taxon>
        <taxon>Cytophagaceae</taxon>
        <taxon>Sporocytophaga</taxon>
    </lineage>
</organism>
<gene>
    <name evidence="9" type="ORF">MYP_4973</name>
</gene>
<dbReference type="InterPro" id="IPR051906">
    <property type="entry name" value="TolC-like"/>
</dbReference>
<dbReference type="Pfam" id="PF02321">
    <property type="entry name" value="OEP"/>
    <property type="match status" value="2"/>
</dbReference>
<evidence type="ECO:0000256" key="2">
    <source>
        <dbReference type="ARBA" id="ARBA00007613"/>
    </source>
</evidence>
<dbReference type="EMBL" id="BBLT01000016">
    <property type="protein sequence ID" value="GAL87742.1"/>
    <property type="molecule type" value="Genomic_DNA"/>
</dbReference>
<evidence type="ECO:0000256" key="6">
    <source>
        <dbReference type="ARBA" id="ARBA00023136"/>
    </source>
</evidence>
<name>A0A098LN55_9BACT</name>
<evidence type="ECO:0000256" key="4">
    <source>
        <dbReference type="ARBA" id="ARBA00022452"/>
    </source>
</evidence>
<dbReference type="Gene3D" id="1.20.1600.10">
    <property type="entry name" value="Outer membrane efflux proteins (OEP)"/>
    <property type="match status" value="1"/>
</dbReference>
<protein>
    <submittedName>
        <fullName evidence="9">Outer membrane efflux protein</fullName>
    </submittedName>
</protein>
<comment type="subcellular location">
    <subcellularLocation>
        <location evidence="1">Cell outer membrane</location>
    </subcellularLocation>
</comment>
<evidence type="ECO:0000256" key="1">
    <source>
        <dbReference type="ARBA" id="ARBA00004442"/>
    </source>
</evidence>
<keyword evidence="4" id="KW-1134">Transmembrane beta strand</keyword>
<keyword evidence="10" id="KW-1185">Reference proteome</keyword>
<keyword evidence="3" id="KW-0813">Transport</keyword>
<dbReference type="InterPro" id="IPR003423">
    <property type="entry name" value="OMP_efflux"/>
</dbReference>
<dbReference type="AlphaFoldDB" id="A0A098LN55"/>
<accession>A0A098LN55</accession>
<dbReference type="RefSeq" id="WP_045469786.1">
    <property type="nucleotide sequence ID" value="NZ_BBLT01000016.1"/>
</dbReference>
<dbReference type="SUPFAM" id="SSF56954">
    <property type="entry name" value="Outer membrane efflux proteins (OEP)"/>
    <property type="match status" value="1"/>
</dbReference>
<keyword evidence="5" id="KW-0812">Transmembrane</keyword>
<dbReference type="OrthoDB" id="9811587at2"/>
<evidence type="ECO:0000313" key="10">
    <source>
        <dbReference type="Proteomes" id="UP000030185"/>
    </source>
</evidence>
<evidence type="ECO:0000256" key="3">
    <source>
        <dbReference type="ARBA" id="ARBA00022448"/>
    </source>
</evidence>
<feature type="signal peptide" evidence="8">
    <location>
        <begin position="1"/>
        <end position="20"/>
    </location>
</feature>
<dbReference type="PANTHER" id="PTHR30026">
    <property type="entry name" value="OUTER MEMBRANE PROTEIN TOLC"/>
    <property type="match status" value="1"/>
</dbReference>
<dbReference type="GO" id="GO:1990281">
    <property type="term" value="C:efflux pump complex"/>
    <property type="evidence" value="ECO:0007669"/>
    <property type="project" value="TreeGrafter"/>
</dbReference>
<dbReference type="GO" id="GO:0015288">
    <property type="term" value="F:porin activity"/>
    <property type="evidence" value="ECO:0007669"/>
    <property type="project" value="TreeGrafter"/>
</dbReference>
<keyword evidence="8" id="KW-0732">Signal</keyword>
<feature type="chain" id="PRO_5001944761" evidence="8">
    <location>
        <begin position="21"/>
        <end position="442"/>
    </location>
</feature>
<keyword evidence="7" id="KW-0998">Cell outer membrane</keyword>
<evidence type="ECO:0000313" key="9">
    <source>
        <dbReference type="EMBL" id="GAL87742.1"/>
    </source>
</evidence>